<sequence>MKKIKISRSFTFKAYKVEISEELLNDSKKYLEFINNVKSENINKHYGSFTFKSDCEYYVEKNILDIFNNISQGPKNANFYLIYKISTLEDSNIDDSLLMSIYYNIDEEKIILD</sequence>
<name>A0A8S5NZV1_9CAUD</name>
<reference evidence="1" key="1">
    <citation type="journal article" date="2021" name="Proc. Natl. Acad. Sci. U.S.A.">
        <title>A Catalog of Tens of Thousands of Viruses from Human Metagenomes Reveals Hidden Associations with Chronic Diseases.</title>
        <authorList>
            <person name="Tisza M.J."/>
            <person name="Buck C.B."/>
        </authorList>
    </citation>
    <scope>NUCLEOTIDE SEQUENCE</scope>
    <source>
        <strain evidence="1">Cts9u10</strain>
    </source>
</reference>
<protein>
    <submittedName>
        <fullName evidence="1">Uncharacterized protein</fullName>
    </submittedName>
</protein>
<dbReference type="EMBL" id="BK015286">
    <property type="protein sequence ID" value="DAD99491.1"/>
    <property type="molecule type" value="Genomic_DNA"/>
</dbReference>
<organism evidence="1">
    <name type="scientific">Myoviridae sp. cts9u10</name>
    <dbReference type="NCBI Taxonomy" id="2825187"/>
    <lineage>
        <taxon>Viruses</taxon>
        <taxon>Duplodnaviria</taxon>
        <taxon>Heunggongvirae</taxon>
        <taxon>Uroviricota</taxon>
        <taxon>Caudoviricetes</taxon>
    </lineage>
</organism>
<evidence type="ECO:0000313" key="1">
    <source>
        <dbReference type="EMBL" id="DAD99491.1"/>
    </source>
</evidence>
<accession>A0A8S5NZV1</accession>
<proteinExistence type="predicted"/>